<evidence type="ECO:0000256" key="1">
    <source>
        <dbReference type="ARBA" id="ARBA00003314"/>
    </source>
</evidence>
<keyword evidence="3 9" id="KW-0963">Cytoplasm</keyword>
<evidence type="ECO:0000256" key="4">
    <source>
        <dbReference type="ARBA" id="ARBA00022598"/>
    </source>
</evidence>
<evidence type="ECO:0000256" key="2">
    <source>
        <dbReference type="ARBA" id="ARBA00004496"/>
    </source>
</evidence>
<name>A0ABW6ZDT3_9HYPH</name>
<keyword evidence="6 9" id="KW-0067">ATP-binding</keyword>
<dbReference type="InterPro" id="IPR009080">
    <property type="entry name" value="tRNAsynth_Ia_anticodon-bd"/>
</dbReference>
<dbReference type="PANTHER" id="PTHR43326">
    <property type="entry name" value="METHIONYL-TRNA SYNTHETASE"/>
    <property type="match status" value="1"/>
</dbReference>
<dbReference type="SUPFAM" id="SSF47323">
    <property type="entry name" value="Anticodon-binding domain of a subclass of class I aminoacyl-tRNA synthetases"/>
    <property type="match status" value="1"/>
</dbReference>
<keyword evidence="7 9" id="KW-0648">Protein biosynthesis</keyword>
<evidence type="ECO:0000256" key="3">
    <source>
        <dbReference type="ARBA" id="ARBA00022490"/>
    </source>
</evidence>
<dbReference type="Gene3D" id="3.40.50.620">
    <property type="entry name" value="HUPs"/>
    <property type="match status" value="1"/>
</dbReference>
<dbReference type="InterPro" id="IPR041872">
    <property type="entry name" value="Anticodon_Met"/>
</dbReference>
<feature type="domain" description="Methionyl/Leucyl tRNA synthetase" evidence="10">
    <location>
        <begin position="8"/>
        <end position="364"/>
    </location>
</feature>
<dbReference type="EMBL" id="JBAFUR010000001">
    <property type="protein sequence ID" value="MFG1251928.1"/>
    <property type="molecule type" value="Genomic_DNA"/>
</dbReference>
<dbReference type="InterPro" id="IPR033911">
    <property type="entry name" value="MetRS_core"/>
</dbReference>
<feature type="domain" description="Methionyl-tRNA synthetase anticodon-binding" evidence="11">
    <location>
        <begin position="376"/>
        <end position="509"/>
    </location>
</feature>
<evidence type="ECO:0000256" key="5">
    <source>
        <dbReference type="ARBA" id="ARBA00022741"/>
    </source>
</evidence>
<keyword evidence="4 9" id="KW-0436">Ligase</keyword>
<dbReference type="NCBIfam" id="TIGR00398">
    <property type="entry name" value="metG"/>
    <property type="match status" value="1"/>
</dbReference>
<comment type="similarity">
    <text evidence="9">Belongs to the class-I aminoacyl-tRNA synthetase family. MetG type 2B subfamily.</text>
</comment>
<dbReference type="Proteomes" id="UP001604043">
    <property type="component" value="Unassembled WGS sequence"/>
</dbReference>
<dbReference type="HAMAP" id="MF_01228">
    <property type="entry name" value="Met_tRNA_synth_type2"/>
    <property type="match status" value="1"/>
</dbReference>
<dbReference type="PANTHER" id="PTHR43326:SF1">
    <property type="entry name" value="METHIONINE--TRNA LIGASE, MITOCHONDRIAL"/>
    <property type="match status" value="1"/>
</dbReference>
<evidence type="ECO:0000259" key="11">
    <source>
        <dbReference type="Pfam" id="PF19303"/>
    </source>
</evidence>
<organism evidence="12 13">
    <name type="scientific">Xanthobacter aminoxidans</name>
    <dbReference type="NCBI Taxonomy" id="186280"/>
    <lineage>
        <taxon>Bacteria</taxon>
        <taxon>Pseudomonadati</taxon>
        <taxon>Pseudomonadota</taxon>
        <taxon>Alphaproteobacteria</taxon>
        <taxon>Hyphomicrobiales</taxon>
        <taxon>Xanthobacteraceae</taxon>
        <taxon>Xanthobacter</taxon>
    </lineage>
</organism>
<dbReference type="InterPro" id="IPR015413">
    <property type="entry name" value="Methionyl/Leucyl_tRNA_Synth"/>
</dbReference>
<dbReference type="RefSeq" id="WP_394005602.1">
    <property type="nucleotide sequence ID" value="NZ_JBAFUR010000001.1"/>
</dbReference>
<comment type="function">
    <text evidence="1 9">Is required not only for elongation of protein synthesis but also for the initiation of all mRNA translation through initiator tRNA(fMet) aminoacylation.</text>
</comment>
<evidence type="ECO:0000313" key="12">
    <source>
        <dbReference type="EMBL" id="MFG1251928.1"/>
    </source>
</evidence>
<keyword evidence="5 9" id="KW-0547">Nucleotide-binding</keyword>
<dbReference type="Gene3D" id="1.10.730.10">
    <property type="entry name" value="Isoleucyl-tRNA Synthetase, Domain 1"/>
    <property type="match status" value="1"/>
</dbReference>
<evidence type="ECO:0000313" key="13">
    <source>
        <dbReference type="Proteomes" id="UP001604043"/>
    </source>
</evidence>
<keyword evidence="13" id="KW-1185">Reference proteome</keyword>
<evidence type="ECO:0000256" key="7">
    <source>
        <dbReference type="ARBA" id="ARBA00022917"/>
    </source>
</evidence>
<dbReference type="SUPFAM" id="SSF52374">
    <property type="entry name" value="Nucleotidylyl transferase"/>
    <property type="match status" value="1"/>
</dbReference>
<proteinExistence type="inferred from homology"/>
<comment type="caution">
    <text evidence="9">Lacks conserved residue(s) required for the propagation of feature annotation.</text>
</comment>
<keyword evidence="8 9" id="KW-0030">Aminoacyl-tRNA synthetase</keyword>
<dbReference type="PRINTS" id="PR01041">
    <property type="entry name" value="TRNASYNTHMET"/>
</dbReference>
<comment type="catalytic activity">
    <reaction evidence="9">
        <text>tRNA(Met) + L-methionine + ATP = L-methionyl-tRNA(Met) + AMP + diphosphate</text>
        <dbReference type="Rhea" id="RHEA:13481"/>
        <dbReference type="Rhea" id="RHEA-COMP:9667"/>
        <dbReference type="Rhea" id="RHEA-COMP:9698"/>
        <dbReference type="ChEBI" id="CHEBI:30616"/>
        <dbReference type="ChEBI" id="CHEBI:33019"/>
        <dbReference type="ChEBI" id="CHEBI:57844"/>
        <dbReference type="ChEBI" id="CHEBI:78442"/>
        <dbReference type="ChEBI" id="CHEBI:78530"/>
        <dbReference type="ChEBI" id="CHEBI:456215"/>
        <dbReference type="EC" id="6.1.1.10"/>
    </reaction>
</comment>
<dbReference type="NCBIfam" id="NF008900">
    <property type="entry name" value="PRK12267.1"/>
    <property type="match status" value="1"/>
</dbReference>
<dbReference type="GO" id="GO:0004825">
    <property type="term" value="F:methionine-tRNA ligase activity"/>
    <property type="evidence" value="ECO:0007669"/>
    <property type="project" value="UniProtKB-EC"/>
</dbReference>
<comment type="caution">
    <text evidence="12">The sequence shown here is derived from an EMBL/GenBank/DDBJ whole genome shotgun (WGS) entry which is preliminary data.</text>
</comment>
<gene>
    <name evidence="9 12" type="primary">metG</name>
    <name evidence="12" type="ORF">V5F30_06930</name>
</gene>
<sequence length="517" mass="57725">MSVKPPFYITTAISYPNGVPHMGHAYEAIATDCMARFKRLDGYDVRFLTGTDEHGIKMLQTAQRAGVTTRELLERNVPRFQAMVETFNLSNDDFIRTTEERHRISTQAIWEKMAANGDIYKSTYAGWYSIRDEAYYAESETTLNDAGVRLGPQGTPVEWVEEESYFFRLSAYQDRLLTYYAENPGFIAPDTRRNEVVSFVSGGLQDLSISRTTFDWGIPVPGDPKHIMYVWVDALTNYITALGYPNVDGDFAKYWPADVHVIGKDIIRFHAVYWPAFLWSAGLEAPKRVFGHGFLFNRGEKMSKSVGNVIDPFDLATTYGVDAIRYFFLREVAFGQDGSYSHEAIVNRINADLANDLGNLAQRSLSMISKNLNGLVPTPGPLSPEDEAMLALAGGMLEKSREAMEAQAIHLYLNAVWAVVAEANRYFAAQAPWALRKTDPARMETVLWVTAEVIRQVGIMVQPVMPESAAKLLDLVAIPAAERGFDRLAPAFRLPAGLALPTPVGVFPRYVEPEAAT</sequence>
<reference evidence="12 13" key="1">
    <citation type="submission" date="2024-02" db="EMBL/GenBank/DDBJ databases">
        <title>Expansion and revision of Xanthobacter and proposal of Roseixanthobacter gen. nov.</title>
        <authorList>
            <person name="Soltysiak M.P.M."/>
            <person name="Jalihal A."/>
            <person name="Ory A."/>
            <person name="Chrisophersen C."/>
            <person name="Lee A.D."/>
            <person name="Boulton J."/>
            <person name="Springer M."/>
        </authorList>
    </citation>
    <scope>NUCLEOTIDE SEQUENCE [LARGE SCALE GENOMIC DNA]</scope>
    <source>
        <strain evidence="12 13">CB5</strain>
    </source>
</reference>
<accession>A0ABW6ZDT3</accession>
<evidence type="ECO:0000256" key="8">
    <source>
        <dbReference type="ARBA" id="ARBA00023146"/>
    </source>
</evidence>
<evidence type="ECO:0000259" key="10">
    <source>
        <dbReference type="Pfam" id="PF09334"/>
    </source>
</evidence>
<dbReference type="PROSITE" id="PS00178">
    <property type="entry name" value="AA_TRNA_LIGASE_I"/>
    <property type="match status" value="1"/>
</dbReference>
<dbReference type="InterPro" id="IPR014758">
    <property type="entry name" value="Met-tRNA_synth"/>
</dbReference>
<dbReference type="InterPro" id="IPR001412">
    <property type="entry name" value="aa-tRNA-synth_I_CS"/>
</dbReference>
<dbReference type="CDD" id="cd07957">
    <property type="entry name" value="Anticodon_Ia_Met"/>
    <property type="match status" value="1"/>
</dbReference>
<evidence type="ECO:0000256" key="9">
    <source>
        <dbReference type="HAMAP-Rule" id="MF_01228"/>
    </source>
</evidence>
<dbReference type="InterPro" id="IPR014729">
    <property type="entry name" value="Rossmann-like_a/b/a_fold"/>
</dbReference>
<dbReference type="EC" id="6.1.1.10" evidence="9"/>
<dbReference type="InterPro" id="IPR023457">
    <property type="entry name" value="Met-tRNA_synth_2"/>
</dbReference>
<dbReference type="Pfam" id="PF09334">
    <property type="entry name" value="tRNA-synt_1g"/>
    <property type="match status" value="1"/>
</dbReference>
<comment type="subunit">
    <text evidence="9">Monomer.</text>
</comment>
<protein>
    <recommendedName>
        <fullName evidence="9">Methionine--tRNA ligase</fullName>
        <ecNumber evidence="9">6.1.1.10</ecNumber>
    </recommendedName>
    <alternativeName>
        <fullName evidence="9">Methionyl-tRNA synthetase</fullName>
        <shortName evidence="9">MetRS</shortName>
    </alternativeName>
</protein>
<comment type="subcellular location">
    <subcellularLocation>
        <location evidence="2 9">Cytoplasm</location>
    </subcellularLocation>
</comment>
<evidence type="ECO:0000256" key="6">
    <source>
        <dbReference type="ARBA" id="ARBA00022840"/>
    </source>
</evidence>
<dbReference type="Gene3D" id="2.170.220.10">
    <property type="match status" value="1"/>
</dbReference>
<feature type="short sequence motif" description="'KMSKS' region" evidence="9">
    <location>
        <begin position="301"/>
        <end position="305"/>
    </location>
</feature>
<dbReference type="Pfam" id="PF19303">
    <property type="entry name" value="Anticodon_3"/>
    <property type="match status" value="1"/>
</dbReference>
<dbReference type="CDD" id="cd00814">
    <property type="entry name" value="MetRS_core"/>
    <property type="match status" value="1"/>
</dbReference>